<dbReference type="SMART" id="SM00507">
    <property type="entry name" value="HNHc"/>
    <property type="match status" value="1"/>
</dbReference>
<name>A0A542EQC8_9ACTN</name>
<dbReference type="Proteomes" id="UP000316298">
    <property type="component" value="Unassembled WGS sequence"/>
</dbReference>
<sequence length="580" mass="60674">MELLGERPVWSMRGGELLSTLDALEAEIARLETCRLHVVGAIETTGYAAELGARDTAELLRFRYRLDASTARRTFRLAQALPKYPSVSAALDATAAVEPEADPDAADAEGDGAQGDDAAAGGWLLRPAQAEAIVSALERVPAHVPVEDRDVAERELVGLAAHLCPAELRQAGTRMRDVLDTDGPEPEEAKAAAAESLTLTAADRGVKFRGYLANENAELFRALIHAGARPRKTVDGERDPRSREKRQADALSTTLTIAAAATDSGYLRPRTATPAHEHGPHQDGTHHDGARADGGGLASATAAGHVPAEAEDAGPFAGADAVAMASGDDVLPGFEDVVPAEWPGAVGPEGGDVEVAGVCGAVPGFGAKAQLTVTIDFRDLQAATADACGQLVFGDGLSAATVRRLACDAKIIPLVLGTNSEPLDVGRSERLVTRAIRRALNARDNGCVVCGAPPIMCDAHHLTSWIDGGETKVENLALTCRRHHVDVHDGQWTIRITNGVVHVARPAWAEPPPTRLIRRKHQQAAGSRPAPDDAAAGRSVAGASEAGGTVVSIARTSRWKADEAALREAAEFASINTPTG</sequence>
<evidence type="ECO:0000313" key="5">
    <source>
        <dbReference type="Proteomes" id="UP000316298"/>
    </source>
</evidence>
<dbReference type="InterPro" id="IPR003870">
    <property type="entry name" value="DUF222"/>
</dbReference>
<dbReference type="RefSeq" id="WP_185759130.1">
    <property type="nucleotide sequence ID" value="NZ_BAAAKA010000012.1"/>
</dbReference>
<keyword evidence="5" id="KW-1185">Reference proteome</keyword>
<dbReference type="InterPro" id="IPR003615">
    <property type="entry name" value="HNH_nuc"/>
</dbReference>
<feature type="compositionally biased region" description="Basic and acidic residues" evidence="2">
    <location>
        <begin position="275"/>
        <end position="291"/>
    </location>
</feature>
<evidence type="ECO:0000256" key="2">
    <source>
        <dbReference type="SAM" id="MobiDB-lite"/>
    </source>
</evidence>
<feature type="compositionally biased region" description="Low complexity" evidence="2">
    <location>
        <begin position="249"/>
        <end position="264"/>
    </location>
</feature>
<evidence type="ECO:0000259" key="3">
    <source>
        <dbReference type="SMART" id="SM00507"/>
    </source>
</evidence>
<proteinExistence type="inferred from homology"/>
<dbReference type="InterPro" id="IPR002711">
    <property type="entry name" value="HNH"/>
</dbReference>
<dbReference type="CDD" id="cd00085">
    <property type="entry name" value="HNHc"/>
    <property type="match status" value="1"/>
</dbReference>
<dbReference type="Gene3D" id="1.10.30.50">
    <property type="match status" value="1"/>
</dbReference>
<dbReference type="GO" id="GO:0008270">
    <property type="term" value="F:zinc ion binding"/>
    <property type="evidence" value="ECO:0007669"/>
    <property type="project" value="InterPro"/>
</dbReference>
<evidence type="ECO:0000313" key="4">
    <source>
        <dbReference type="EMBL" id="TQJ17434.1"/>
    </source>
</evidence>
<dbReference type="GO" id="GO:0003676">
    <property type="term" value="F:nucleic acid binding"/>
    <property type="evidence" value="ECO:0007669"/>
    <property type="project" value="InterPro"/>
</dbReference>
<dbReference type="GO" id="GO:0004519">
    <property type="term" value="F:endonuclease activity"/>
    <property type="evidence" value="ECO:0007669"/>
    <property type="project" value="InterPro"/>
</dbReference>
<accession>A0A542EQC8</accession>
<organism evidence="4 5">
    <name type="scientific">Kribbella jejuensis</name>
    <dbReference type="NCBI Taxonomy" id="236068"/>
    <lineage>
        <taxon>Bacteria</taxon>
        <taxon>Bacillati</taxon>
        <taxon>Actinomycetota</taxon>
        <taxon>Actinomycetes</taxon>
        <taxon>Propionibacteriales</taxon>
        <taxon>Kribbellaceae</taxon>
        <taxon>Kribbella</taxon>
    </lineage>
</organism>
<feature type="region of interest" description="Disordered" evidence="2">
    <location>
        <begin position="513"/>
        <end position="548"/>
    </location>
</feature>
<dbReference type="AlphaFoldDB" id="A0A542EQC8"/>
<gene>
    <name evidence="4" type="ORF">FB475_1552</name>
</gene>
<evidence type="ECO:0000256" key="1">
    <source>
        <dbReference type="ARBA" id="ARBA00023450"/>
    </source>
</evidence>
<comment type="caution">
    <text evidence="4">The sequence shown here is derived from an EMBL/GenBank/DDBJ whole genome shotgun (WGS) entry which is preliminary data.</text>
</comment>
<dbReference type="EMBL" id="VFMM01000001">
    <property type="protein sequence ID" value="TQJ17434.1"/>
    <property type="molecule type" value="Genomic_DNA"/>
</dbReference>
<feature type="compositionally biased region" description="Basic and acidic residues" evidence="2">
    <location>
        <begin position="232"/>
        <end position="248"/>
    </location>
</feature>
<protein>
    <submittedName>
        <fullName evidence="4">Uncharacterized protein DUF222</fullName>
    </submittedName>
</protein>
<feature type="region of interest" description="Disordered" evidence="2">
    <location>
        <begin position="229"/>
        <end position="307"/>
    </location>
</feature>
<dbReference type="Pfam" id="PF01844">
    <property type="entry name" value="HNH"/>
    <property type="match status" value="1"/>
</dbReference>
<feature type="domain" description="HNH nuclease" evidence="3">
    <location>
        <begin position="435"/>
        <end position="485"/>
    </location>
</feature>
<dbReference type="Pfam" id="PF02720">
    <property type="entry name" value="DUF222"/>
    <property type="match status" value="2"/>
</dbReference>
<comment type="similarity">
    <text evidence="1">Belongs to the Rv1128c/1148c/1588c/1702c/1945/3466 family.</text>
</comment>
<reference evidence="4 5" key="1">
    <citation type="submission" date="2019-06" db="EMBL/GenBank/DDBJ databases">
        <title>Sequencing the genomes of 1000 actinobacteria strains.</title>
        <authorList>
            <person name="Klenk H.-P."/>
        </authorList>
    </citation>
    <scope>NUCLEOTIDE SEQUENCE [LARGE SCALE GENOMIC DNA]</scope>
    <source>
        <strain evidence="4 5">DSM 17305</strain>
    </source>
</reference>